<accession>A0AAU8BRL5</accession>
<reference evidence="2" key="1">
    <citation type="submission" date="2023-01" db="EMBL/GenBank/DDBJ databases">
        <title>Vibrio sp. CB1-14 genome sequencing.</title>
        <authorList>
            <person name="Otstavnykh N."/>
            <person name="Isaeva M."/>
            <person name="Meleshko D."/>
        </authorList>
    </citation>
    <scope>NUCLEOTIDE SEQUENCE</scope>
    <source>
        <strain evidence="2">CB1-14</strain>
    </source>
</reference>
<evidence type="ECO:0000313" key="2">
    <source>
        <dbReference type="EMBL" id="XCD18278.1"/>
    </source>
</evidence>
<dbReference type="KEGG" id="vck:PG915_23725"/>
<organism evidence="2">
    <name type="scientific">Vibrio chaetopteri</name>
    <dbReference type="NCBI Taxonomy" id="3016528"/>
    <lineage>
        <taxon>Bacteria</taxon>
        <taxon>Pseudomonadati</taxon>
        <taxon>Pseudomonadota</taxon>
        <taxon>Gammaproteobacteria</taxon>
        <taxon>Vibrionales</taxon>
        <taxon>Vibrionaceae</taxon>
        <taxon>Vibrio</taxon>
    </lineage>
</organism>
<feature type="region of interest" description="Disordered" evidence="1">
    <location>
        <begin position="63"/>
        <end position="90"/>
    </location>
</feature>
<gene>
    <name evidence="2" type="ORF">PG915_23725</name>
</gene>
<dbReference type="AlphaFoldDB" id="A0AAU8BRL5"/>
<evidence type="ECO:0000256" key="1">
    <source>
        <dbReference type="SAM" id="MobiDB-lite"/>
    </source>
</evidence>
<protein>
    <submittedName>
        <fullName evidence="2">Uncharacterized protein</fullName>
    </submittedName>
</protein>
<sequence>MYSDLLEPQPQQKKKQHQPSITQRRAASTKALSDQRSNSEQPNVAQRQPNLQDNRLLHAANSPIQHHSKQSSQPHTPTTNVMQRAKVPDGFDPDAWESLPSHAQAVYKLIAQSPNFDILRHDMGENKLIAECANLGMALELAERSVKSLTDYATMVNKNAAKAKAKAVAKQAVGFGVGVGTSYGSMALKPVANGVGNHLAGYAIKQGVSGTGVGVKKGSQWAAGKLASKKVGSAK</sequence>
<dbReference type="RefSeq" id="WP_353499425.1">
    <property type="nucleotide sequence ID" value="NZ_CP115921.1"/>
</dbReference>
<feature type="compositionally biased region" description="Polar residues" evidence="1">
    <location>
        <begin position="63"/>
        <end position="82"/>
    </location>
</feature>
<name>A0AAU8BRL5_9VIBR</name>
<feature type="region of interest" description="Disordered" evidence="1">
    <location>
        <begin position="1"/>
        <end position="51"/>
    </location>
</feature>
<dbReference type="EMBL" id="CP115921">
    <property type="protein sequence ID" value="XCD18278.1"/>
    <property type="molecule type" value="Genomic_DNA"/>
</dbReference>
<proteinExistence type="predicted"/>
<feature type="compositionally biased region" description="Polar residues" evidence="1">
    <location>
        <begin position="20"/>
        <end position="51"/>
    </location>
</feature>